<dbReference type="Proteomes" id="UP000772812">
    <property type="component" value="Unassembled WGS sequence"/>
</dbReference>
<dbReference type="Gene3D" id="1.20.1440.20">
    <property type="entry name" value="LemA-like domain"/>
    <property type="match status" value="1"/>
</dbReference>
<protein>
    <submittedName>
        <fullName evidence="7">LemA family protein</fullName>
    </submittedName>
</protein>
<sequence length="183" mass="21126">MLKIIVLGIVIGIVFYGITVYNRFMTLKNGSQATLGQIKVALKKRLDMLSQLVETVKNYASFEKETFEKITQLRSQILGATTPSEISEIEKQSRQILGNILVAVENYPELKTSELAKQLTDAIKKIEEEISRHRYTYNNIVQEFNTMIDTVPSNIVANLFKFSKLEYLRFEEQIEKRPDLSWN</sequence>
<evidence type="ECO:0000256" key="2">
    <source>
        <dbReference type="ARBA" id="ARBA00008854"/>
    </source>
</evidence>
<evidence type="ECO:0000256" key="4">
    <source>
        <dbReference type="ARBA" id="ARBA00022989"/>
    </source>
</evidence>
<evidence type="ECO:0000256" key="6">
    <source>
        <dbReference type="SAM" id="Phobius"/>
    </source>
</evidence>
<comment type="similarity">
    <text evidence="2">Belongs to the LemA family.</text>
</comment>
<keyword evidence="8" id="KW-1185">Reference proteome</keyword>
<comment type="subcellular location">
    <subcellularLocation>
        <location evidence="1">Membrane</location>
        <topology evidence="1">Single-pass membrane protein</topology>
    </subcellularLocation>
</comment>
<keyword evidence="4 6" id="KW-1133">Transmembrane helix</keyword>
<gene>
    <name evidence="7" type="ORF">GWK41_05685</name>
</gene>
<proteinExistence type="inferred from homology"/>
<dbReference type="EMBL" id="JAACYA010000002">
    <property type="protein sequence ID" value="MBK3332551.1"/>
    <property type="molecule type" value="Genomic_DNA"/>
</dbReference>
<dbReference type="InterPro" id="IPR007156">
    <property type="entry name" value="MamQ_LemA"/>
</dbReference>
<keyword evidence="5 6" id="KW-0472">Membrane</keyword>
<evidence type="ECO:0000256" key="1">
    <source>
        <dbReference type="ARBA" id="ARBA00004167"/>
    </source>
</evidence>
<evidence type="ECO:0000313" key="7">
    <source>
        <dbReference type="EMBL" id="MBK3332551.1"/>
    </source>
</evidence>
<comment type="caution">
    <text evidence="7">The sequence shown here is derived from an EMBL/GenBank/DDBJ whole genome shotgun (WGS) entry which is preliminary data.</text>
</comment>
<feature type="transmembrane region" description="Helical" evidence="6">
    <location>
        <begin position="6"/>
        <end position="24"/>
    </location>
</feature>
<dbReference type="PANTHER" id="PTHR34478">
    <property type="entry name" value="PROTEIN LEMA"/>
    <property type="match status" value="1"/>
</dbReference>
<evidence type="ECO:0000256" key="3">
    <source>
        <dbReference type="ARBA" id="ARBA00022692"/>
    </source>
</evidence>
<evidence type="ECO:0000256" key="5">
    <source>
        <dbReference type="ARBA" id="ARBA00023136"/>
    </source>
</evidence>
<accession>A0ABS1GHZ5</accession>
<dbReference type="PANTHER" id="PTHR34478:SF1">
    <property type="entry name" value="PROTEIN LEMA"/>
    <property type="match status" value="1"/>
</dbReference>
<dbReference type="RefSeq" id="WP_200673976.1">
    <property type="nucleotide sequence ID" value="NZ_JAACYA010000002.1"/>
</dbReference>
<keyword evidence="3 6" id="KW-0812">Transmembrane</keyword>
<dbReference type="Pfam" id="PF04011">
    <property type="entry name" value="LemA"/>
    <property type="match status" value="1"/>
</dbReference>
<reference evidence="7 8" key="1">
    <citation type="journal article" date="2021" name="Syst. Appl. Microbiol.">
        <title>Persephonella atlantica sp. nov.: How to adapt to physico-chemical gradients in high temperature hydrothermal habitats.</title>
        <authorList>
            <person name="Francois D.X."/>
            <person name="Godfroy A."/>
            <person name="Mathien C."/>
            <person name="Aube J."/>
            <person name="Cathalot C."/>
            <person name="Lesongeur F."/>
            <person name="L'Haridon S."/>
            <person name="Philippon X."/>
            <person name="Roussel E.G."/>
        </authorList>
    </citation>
    <scope>NUCLEOTIDE SEQUENCE [LARGE SCALE GENOMIC DNA]</scope>
    <source>
        <strain evidence="7 8">MO1340</strain>
    </source>
</reference>
<dbReference type="InterPro" id="IPR023353">
    <property type="entry name" value="LemA-like_dom_sf"/>
</dbReference>
<dbReference type="SUPFAM" id="SSF140478">
    <property type="entry name" value="LemA-like"/>
    <property type="match status" value="1"/>
</dbReference>
<evidence type="ECO:0000313" key="8">
    <source>
        <dbReference type="Proteomes" id="UP000772812"/>
    </source>
</evidence>
<organism evidence="7 8">
    <name type="scientific">Persephonella atlantica</name>
    <dbReference type="NCBI Taxonomy" id="2699429"/>
    <lineage>
        <taxon>Bacteria</taxon>
        <taxon>Pseudomonadati</taxon>
        <taxon>Aquificota</taxon>
        <taxon>Aquificia</taxon>
        <taxon>Aquificales</taxon>
        <taxon>Hydrogenothermaceae</taxon>
        <taxon>Persephonella</taxon>
    </lineage>
</organism>
<name>A0ABS1GHZ5_9AQUI</name>